<name>A0A0C9M9Q8_9FUNG</name>
<feature type="compositionally biased region" description="Basic residues" evidence="2">
    <location>
        <begin position="126"/>
        <end position="153"/>
    </location>
</feature>
<comment type="similarity">
    <text evidence="1">Belongs to the TCP11 family.</text>
</comment>
<feature type="region of interest" description="Disordered" evidence="2">
    <location>
        <begin position="126"/>
        <end position="174"/>
    </location>
</feature>
<dbReference type="GO" id="GO:0010737">
    <property type="term" value="P:protein kinase A signaling"/>
    <property type="evidence" value="ECO:0007669"/>
    <property type="project" value="TreeGrafter"/>
</dbReference>
<dbReference type="OrthoDB" id="276323at2759"/>
<evidence type="ECO:0000256" key="1">
    <source>
        <dbReference type="ARBA" id="ARBA00010954"/>
    </source>
</evidence>
<sequence>MLNEDFVQTQKNSSQESSPDPVLMQQHAEQNTKSNSNSNNNNNNNATNPDNNEFNYPNSPQPSTSQMNHFENNPSYHATITHPTKRRTTRRVHTTVSSLSCPPPQNRLAFINAVRMAWSLQIKKRKRSCNITKKHTTKKTHQRQYQHQHHSNHHQSLQPSNSTTSSSSSSSMNSSDISIVKNKLDFPPITAEALTELSVSQLFKSLQIRHDLLIDPHLTFRPNMTMEKSQESDIYWHRLDYLIKFCANTPPAEESDDHYQLIFLVRNLLTELSLILTSLISPFPSHPITSFVWNWPQHISESAILAVLDPDLVHQQLLQGCLNVDFKFGFLHSILSPLCPDQAERIQRLVDDQEYARALELCFLTLETIKLDCANKALQYYRPYLIETGTSLEWKIFLKQLDNQEITISSVSEWMSCTWDRLGPDAKFINVFRTGLLNLVTDDHDTMTALQLMPCPFPITFCYDEKRLKHQMRHEFQNIIVIGLLLMPYRLMAGKKARQSDLDHLKTTYSKLLKDASIASGRVSCFHLALHACNMAKQLDPAHVNADVIEQAKYWSNWMNQNLRNTSPVYQIMYHRVRSIILDAMAQGTFDTIHATQHATMGLEHEISKLGQKLILIADYNLRTFGSLYTYLLPSVRHRTQ</sequence>
<gene>
    <name evidence="3" type="ORF">MAM1_0054d03518</name>
</gene>
<feature type="compositionally biased region" description="Low complexity" evidence="2">
    <location>
        <begin position="31"/>
        <end position="55"/>
    </location>
</feature>
<reference evidence="3" key="1">
    <citation type="submission" date="2014-09" db="EMBL/GenBank/DDBJ databases">
        <title>Draft genome sequence of an oleaginous Mucoromycotina fungus Mucor ambiguus NBRC6742.</title>
        <authorList>
            <person name="Takeda I."/>
            <person name="Yamane N."/>
            <person name="Morita T."/>
            <person name="Tamano K."/>
            <person name="Machida M."/>
            <person name="Baker S."/>
            <person name="Koike H."/>
        </authorList>
    </citation>
    <scope>NUCLEOTIDE SEQUENCE</scope>
    <source>
        <strain evidence="3">NBRC 6742</strain>
    </source>
</reference>
<accession>A0A0C9M9Q8</accession>
<dbReference type="PANTHER" id="PTHR12832:SF11">
    <property type="entry name" value="LD23868P"/>
    <property type="match status" value="1"/>
</dbReference>
<dbReference type="Proteomes" id="UP000053815">
    <property type="component" value="Unassembled WGS sequence"/>
</dbReference>
<evidence type="ECO:0000313" key="3">
    <source>
        <dbReference type="EMBL" id="GAN04059.1"/>
    </source>
</evidence>
<feature type="compositionally biased region" description="Polar residues" evidence="2">
    <location>
        <begin position="1"/>
        <end position="18"/>
    </location>
</feature>
<dbReference type="AlphaFoldDB" id="A0A0C9M9Q8"/>
<proteinExistence type="inferred from homology"/>
<dbReference type="STRING" id="91626.A0A0C9M9Q8"/>
<evidence type="ECO:0000256" key="2">
    <source>
        <dbReference type="SAM" id="MobiDB-lite"/>
    </source>
</evidence>
<feature type="compositionally biased region" description="Polar residues" evidence="2">
    <location>
        <begin position="56"/>
        <end position="78"/>
    </location>
</feature>
<feature type="compositionally biased region" description="Basic residues" evidence="2">
    <location>
        <begin position="83"/>
        <end position="93"/>
    </location>
</feature>
<dbReference type="InterPro" id="IPR008862">
    <property type="entry name" value="Tcp11"/>
</dbReference>
<organism evidence="3">
    <name type="scientific">Mucor ambiguus</name>
    <dbReference type="NCBI Taxonomy" id="91626"/>
    <lineage>
        <taxon>Eukaryota</taxon>
        <taxon>Fungi</taxon>
        <taxon>Fungi incertae sedis</taxon>
        <taxon>Mucoromycota</taxon>
        <taxon>Mucoromycotina</taxon>
        <taxon>Mucoromycetes</taxon>
        <taxon>Mucorales</taxon>
        <taxon>Mucorineae</taxon>
        <taxon>Mucoraceae</taxon>
        <taxon>Mucor</taxon>
    </lineage>
</organism>
<dbReference type="Pfam" id="PF05794">
    <property type="entry name" value="Tcp11"/>
    <property type="match status" value="1"/>
</dbReference>
<feature type="region of interest" description="Disordered" evidence="2">
    <location>
        <begin position="1"/>
        <end position="101"/>
    </location>
</feature>
<evidence type="ECO:0000313" key="4">
    <source>
        <dbReference type="Proteomes" id="UP000053815"/>
    </source>
</evidence>
<dbReference type="PANTHER" id="PTHR12832">
    <property type="entry name" value="TESTIS-SPECIFIC PROTEIN PBS13 T-COMPLEX 11"/>
    <property type="match status" value="1"/>
</dbReference>
<dbReference type="EMBL" id="DF836343">
    <property type="protein sequence ID" value="GAN04059.1"/>
    <property type="molecule type" value="Genomic_DNA"/>
</dbReference>
<protein>
    <submittedName>
        <fullName evidence="3">T-complex 11</fullName>
    </submittedName>
</protein>
<keyword evidence="4" id="KW-1185">Reference proteome</keyword>
<feature type="compositionally biased region" description="Low complexity" evidence="2">
    <location>
        <begin position="160"/>
        <end position="174"/>
    </location>
</feature>